<evidence type="ECO:0000256" key="1">
    <source>
        <dbReference type="ARBA" id="ARBA00022553"/>
    </source>
</evidence>
<dbReference type="InterPro" id="IPR001789">
    <property type="entry name" value="Sig_transdc_resp-reg_receiver"/>
</dbReference>
<dbReference type="PANTHER" id="PTHR44591:SF24">
    <property type="entry name" value="PROTEIN-GLUTAMATE METHYLESTERASE_PROTEIN-GLUTAMINE GLUTAMINASE 1"/>
    <property type="match status" value="1"/>
</dbReference>
<dbReference type="SMART" id="SM00448">
    <property type="entry name" value="REC"/>
    <property type="match status" value="1"/>
</dbReference>
<dbReference type="SUPFAM" id="SSF52172">
    <property type="entry name" value="CheY-like"/>
    <property type="match status" value="1"/>
</dbReference>
<dbReference type="Pfam" id="PF00072">
    <property type="entry name" value="Response_reg"/>
    <property type="match status" value="1"/>
</dbReference>
<dbReference type="InterPro" id="IPR011006">
    <property type="entry name" value="CheY-like_superfamily"/>
</dbReference>
<proteinExistence type="predicted"/>
<dbReference type="Gene3D" id="3.40.50.2300">
    <property type="match status" value="1"/>
</dbReference>
<accession>A0A5B8REI3</accession>
<evidence type="ECO:0000313" key="3">
    <source>
        <dbReference type="EMBL" id="QEA07439.1"/>
    </source>
</evidence>
<dbReference type="GO" id="GO:0000160">
    <property type="term" value="P:phosphorelay signal transduction system"/>
    <property type="evidence" value="ECO:0007669"/>
    <property type="project" value="InterPro"/>
</dbReference>
<evidence type="ECO:0000259" key="2">
    <source>
        <dbReference type="PROSITE" id="PS50110"/>
    </source>
</evidence>
<dbReference type="InterPro" id="IPR050595">
    <property type="entry name" value="Bact_response_regulator"/>
</dbReference>
<protein>
    <submittedName>
        <fullName evidence="3">Stage 0 sporulation protein A</fullName>
    </submittedName>
</protein>
<keyword evidence="1" id="KW-0597">Phosphoprotein</keyword>
<dbReference type="PROSITE" id="PS50110">
    <property type="entry name" value="RESPONSE_REGULATORY"/>
    <property type="match status" value="1"/>
</dbReference>
<dbReference type="AlphaFoldDB" id="A0A5B8REI3"/>
<name>A0A5B8REI3_9ZZZZ</name>
<organism evidence="3">
    <name type="scientific">uncultured organism</name>
    <dbReference type="NCBI Taxonomy" id="155900"/>
    <lineage>
        <taxon>unclassified sequences</taxon>
        <taxon>environmental samples</taxon>
    </lineage>
</organism>
<sequence>MSTQVLVVDDSTMSRKITIRALPPEWDVEVSQLDNGEDAVEACREGNVDVMLLDLTMPGLSGFDVLERIFEFPSPPAVIVISADAQPKAEERAMELGARGFVRKPVDPTMLAATLRDTGIL</sequence>
<dbReference type="PANTHER" id="PTHR44591">
    <property type="entry name" value="STRESS RESPONSE REGULATOR PROTEIN 1"/>
    <property type="match status" value="1"/>
</dbReference>
<feature type="domain" description="Response regulatory" evidence="2">
    <location>
        <begin position="4"/>
        <end position="119"/>
    </location>
</feature>
<gene>
    <name evidence="3" type="primary">spo0A</name>
    <name evidence="3" type="ORF">KBTEX_03790</name>
</gene>
<dbReference type="EMBL" id="MN079249">
    <property type="protein sequence ID" value="QEA07439.1"/>
    <property type="molecule type" value="Genomic_DNA"/>
</dbReference>
<reference evidence="3" key="1">
    <citation type="submission" date="2019-06" db="EMBL/GenBank/DDBJ databases">
        <authorList>
            <person name="Murdoch R.W."/>
            <person name="Fathepure B."/>
        </authorList>
    </citation>
    <scope>NUCLEOTIDE SEQUENCE</scope>
</reference>